<dbReference type="Proteomes" id="UP000721954">
    <property type="component" value="Unassembled WGS sequence"/>
</dbReference>
<evidence type="ECO:0000313" key="2">
    <source>
        <dbReference type="EMBL" id="MBO8203041.1"/>
    </source>
</evidence>
<keyword evidence="3" id="KW-1185">Reference proteome</keyword>
<accession>A0ABS3Y5Z7</accession>
<organism evidence="2 3">
    <name type="scientific">Streptomyces smyrnaeus</name>
    <dbReference type="NCBI Taxonomy" id="1387713"/>
    <lineage>
        <taxon>Bacteria</taxon>
        <taxon>Bacillati</taxon>
        <taxon>Actinomycetota</taxon>
        <taxon>Actinomycetes</taxon>
        <taxon>Kitasatosporales</taxon>
        <taxon>Streptomycetaceae</taxon>
        <taxon>Streptomyces</taxon>
    </lineage>
</organism>
<keyword evidence="1" id="KW-0175">Coiled coil</keyword>
<gene>
    <name evidence="2" type="ORF">JW613_32895</name>
</gene>
<name>A0ABS3Y5Z7_9ACTN</name>
<reference evidence="2 3" key="1">
    <citation type="submission" date="2021-02" db="EMBL/GenBank/DDBJ databases">
        <title>Streptomyces spirodelae sp. nov., isolated from duckweed.</title>
        <authorList>
            <person name="Saimee Y."/>
            <person name="Duangmal K."/>
        </authorList>
    </citation>
    <scope>NUCLEOTIDE SEQUENCE [LARGE SCALE GENOMIC DNA]</scope>
    <source>
        <strain evidence="2 3">DSM 42105</strain>
    </source>
</reference>
<sequence length="288" mass="31929">MELANQDLRIALSYQDAAKKRITELERVVQRAKRPEDIWTAEAQLQAADSWHCDLAPNVAAERWAKVQELSDACDNLEARWNDLELEAEDIRRNAAKAHADALRKGVKAPSTAAQVMEADAQLEGCSLALRETVADLYRARASYESLLKDRAFLGKYRKAVIAEFNAQRKRAAEAFNAAAGAINETRRRFGVLHSLTMGGLLDIPEDAQGYLGFSGKGWLQADLSSAISLISRQVGETDPFLSGEFLTAPMEDVNATAIETAERVKAEIDQHRQNHYSKDGILSTRMI</sequence>
<evidence type="ECO:0000256" key="1">
    <source>
        <dbReference type="SAM" id="Coils"/>
    </source>
</evidence>
<protein>
    <submittedName>
        <fullName evidence="2">Uncharacterized protein</fullName>
    </submittedName>
</protein>
<proteinExistence type="predicted"/>
<dbReference type="EMBL" id="JAFFZM010000032">
    <property type="protein sequence ID" value="MBO8203041.1"/>
    <property type="molecule type" value="Genomic_DNA"/>
</dbReference>
<comment type="caution">
    <text evidence="2">The sequence shown here is derived from an EMBL/GenBank/DDBJ whole genome shotgun (WGS) entry which is preliminary data.</text>
</comment>
<dbReference type="GeneID" id="96263417"/>
<feature type="coiled-coil region" evidence="1">
    <location>
        <begin position="67"/>
        <end position="94"/>
    </location>
</feature>
<dbReference type="RefSeq" id="WP_209214519.1">
    <property type="nucleotide sequence ID" value="NZ_JAFFZM010000032.1"/>
</dbReference>
<evidence type="ECO:0000313" key="3">
    <source>
        <dbReference type="Proteomes" id="UP000721954"/>
    </source>
</evidence>